<keyword evidence="5 6" id="KW-0067">ATP-binding</keyword>
<keyword evidence="4 9" id="KW-0418">Kinase</keyword>
<keyword evidence="9" id="KW-0675">Receptor</keyword>
<keyword evidence="3 6" id="KW-0547">Nucleotide-binding</keyword>
<keyword evidence="1" id="KW-0723">Serine/threonine-protein kinase</keyword>
<protein>
    <submittedName>
        <fullName evidence="9">Putative cysteine-rich receptor-like protein kinase 31</fullName>
    </submittedName>
</protein>
<dbReference type="GO" id="GO:0005524">
    <property type="term" value="F:ATP binding"/>
    <property type="evidence" value="ECO:0007669"/>
    <property type="project" value="UniProtKB-UniRule"/>
</dbReference>
<reference evidence="9" key="1">
    <citation type="submission" date="2015-07" db="EMBL/GenBank/DDBJ databases">
        <title>Transcriptome Assembly of Anthurium amnicola.</title>
        <authorList>
            <person name="Suzuki J."/>
        </authorList>
    </citation>
    <scope>NUCLEOTIDE SEQUENCE</scope>
</reference>
<dbReference type="GO" id="GO:0005886">
    <property type="term" value="C:plasma membrane"/>
    <property type="evidence" value="ECO:0007669"/>
    <property type="project" value="TreeGrafter"/>
</dbReference>
<accession>A0A1D1XT27</accession>
<keyword evidence="7" id="KW-1133">Transmembrane helix</keyword>
<proteinExistence type="predicted"/>
<dbReference type="PANTHER" id="PTHR27002:SF181">
    <property type="entry name" value="RECEPTOR-LIKE SERINE_THREONINE-PROTEIN KINASE"/>
    <property type="match status" value="1"/>
</dbReference>
<evidence type="ECO:0000256" key="3">
    <source>
        <dbReference type="ARBA" id="ARBA00022741"/>
    </source>
</evidence>
<dbReference type="EMBL" id="GDJX01022400">
    <property type="protein sequence ID" value="JAT45536.1"/>
    <property type="molecule type" value="Transcribed_RNA"/>
</dbReference>
<organism evidence="9">
    <name type="scientific">Anthurium amnicola</name>
    <dbReference type="NCBI Taxonomy" id="1678845"/>
    <lineage>
        <taxon>Eukaryota</taxon>
        <taxon>Viridiplantae</taxon>
        <taxon>Streptophyta</taxon>
        <taxon>Embryophyta</taxon>
        <taxon>Tracheophyta</taxon>
        <taxon>Spermatophyta</taxon>
        <taxon>Magnoliopsida</taxon>
        <taxon>Liliopsida</taxon>
        <taxon>Araceae</taxon>
        <taxon>Pothoideae</taxon>
        <taxon>Potheae</taxon>
        <taxon>Anthurium</taxon>
    </lineage>
</organism>
<keyword evidence="2" id="KW-0808">Transferase</keyword>
<dbReference type="PANTHER" id="PTHR27002">
    <property type="entry name" value="RECEPTOR-LIKE SERINE/THREONINE-PROTEIN KINASE SD1-8"/>
    <property type="match status" value="1"/>
</dbReference>
<feature type="domain" description="Protein kinase" evidence="8">
    <location>
        <begin position="73"/>
        <end position="107"/>
    </location>
</feature>
<dbReference type="InterPro" id="IPR000719">
    <property type="entry name" value="Prot_kinase_dom"/>
</dbReference>
<evidence type="ECO:0000256" key="5">
    <source>
        <dbReference type="ARBA" id="ARBA00022840"/>
    </source>
</evidence>
<dbReference type="InterPro" id="IPR017441">
    <property type="entry name" value="Protein_kinase_ATP_BS"/>
</dbReference>
<name>A0A1D1XT27_9ARAE</name>
<evidence type="ECO:0000313" key="9">
    <source>
        <dbReference type="EMBL" id="JAT45536.1"/>
    </source>
</evidence>
<gene>
    <name evidence="9" type="primary">CRK31</name>
    <name evidence="9" type="ORF">g.127179</name>
</gene>
<dbReference type="AlphaFoldDB" id="A0A1D1XT27"/>
<dbReference type="Gene3D" id="3.30.200.20">
    <property type="entry name" value="Phosphorylase Kinase, domain 1"/>
    <property type="match status" value="1"/>
</dbReference>
<dbReference type="GO" id="GO:0004674">
    <property type="term" value="F:protein serine/threonine kinase activity"/>
    <property type="evidence" value="ECO:0007669"/>
    <property type="project" value="UniProtKB-KW"/>
</dbReference>
<evidence type="ECO:0000256" key="7">
    <source>
        <dbReference type="SAM" id="Phobius"/>
    </source>
</evidence>
<dbReference type="PROSITE" id="PS00107">
    <property type="entry name" value="PROTEIN_KINASE_ATP"/>
    <property type="match status" value="1"/>
</dbReference>
<keyword evidence="7" id="KW-0812">Transmembrane</keyword>
<evidence type="ECO:0000256" key="1">
    <source>
        <dbReference type="ARBA" id="ARBA00022527"/>
    </source>
</evidence>
<feature type="non-terminal residue" evidence="9">
    <location>
        <position position="107"/>
    </location>
</feature>
<keyword evidence="7" id="KW-0472">Membrane</keyword>
<dbReference type="PROSITE" id="PS50011">
    <property type="entry name" value="PROTEIN_KINASE_DOM"/>
    <property type="match status" value="1"/>
</dbReference>
<dbReference type="InterPro" id="IPR011009">
    <property type="entry name" value="Kinase-like_dom_sf"/>
</dbReference>
<sequence length="107" mass="11557">MAAGEKKKSGVGTALAVAIPVVAVLALISVICICLRRRKFYKKIRYTTNTEEFTAIESLLFDLSTLQVATGNFSDNNKLGQGGFGEVYKGFLPNGQEIAVKRLSRGS</sequence>
<evidence type="ECO:0000256" key="6">
    <source>
        <dbReference type="PROSITE-ProRule" id="PRU10141"/>
    </source>
</evidence>
<dbReference type="SUPFAM" id="SSF56112">
    <property type="entry name" value="Protein kinase-like (PK-like)"/>
    <property type="match status" value="1"/>
</dbReference>
<feature type="transmembrane region" description="Helical" evidence="7">
    <location>
        <begin position="12"/>
        <end position="35"/>
    </location>
</feature>
<evidence type="ECO:0000259" key="8">
    <source>
        <dbReference type="PROSITE" id="PS50011"/>
    </source>
</evidence>
<evidence type="ECO:0000256" key="4">
    <source>
        <dbReference type="ARBA" id="ARBA00022777"/>
    </source>
</evidence>
<feature type="binding site" evidence="6">
    <location>
        <position position="101"/>
    </location>
    <ligand>
        <name>ATP</name>
        <dbReference type="ChEBI" id="CHEBI:30616"/>
    </ligand>
</feature>
<evidence type="ECO:0000256" key="2">
    <source>
        <dbReference type="ARBA" id="ARBA00022679"/>
    </source>
</evidence>